<feature type="compositionally biased region" description="Basic residues" evidence="1">
    <location>
        <begin position="40"/>
        <end position="49"/>
    </location>
</feature>
<sequence length="77" mass="8341">MPEPLKSSQQAELEPNPTQADRDFNCEPPGSAQSHSAAFRSHRAARTGRHLNAVDTQINGYLAEQQRVGGRRAGSNA</sequence>
<dbReference type="EMBL" id="SRLO01000013">
    <property type="protein sequence ID" value="TNN86863.1"/>
    <property type="molecule type" value="Genomic_DNA"/>
</dbReference>
<name>A0A4Z2JAT8_9TELE</name>
<reference evidence="2 3" key="1">
    <citation type="submission" date="2019-03" db="EMBL/GenBank/DDBJ databases">
        <title>First draft genome of Liparis tanakae, snailfish: a comprehensive survey of snailfish specific genes.</title>
        <authorList>
            <person name="Kim W."/>
            <person name="Song I."/>
            <person name="Jeong J.-H."/>
            <person name="Kim D."/>
            <person name="Kim S."/>
            <person name="Ryu S."/>
            <person name="Song J.Y."/>
            <person name="Lee S.K."/>
        </authorList>
    </citation>
    <scope>NUCLEOTIDE SEQUENCE [LARGE SCALE GENOMIC DNA]</scope>
    <source>
        <tissue evidence="2">Muscle</tissue>
    </source>
</reference>
<dbReference type="AlphaFoldDB" id="A0A4Z2JAT8"/>
<feature type="compositionally biased region" description="Polar residues" evidence="1">
    <location>
        <begin position="1"/>
        <end position="19"/>
    </location>
</feature>
<evidence type="ECO:0000313" key="2">
    <source>
        <dbReference type="EMBL" id="TNN86863.1"/>
    </source>
</evidence>
<comment type="caution">
    <text evidence="2">The sequence shown here is derived from an EMBL/GenBank/DDBJ whole genome shotgun (WGS) entry which is preliminary data.</text>
</comment>
<proteinExistence type="predicted"/>
<dbReference type="Proteomes" id="UP000314294">
    <property type="component" value="Unassembled WGS sequence"/>
</dbReference>
<protein>
    <submittedName>
        <fullName evidence="2">Uncharacterized protein</fullName>
    </submittedName>
</protein>
<evidence type="ECO:0000313" key="3">
    <source>
        <dbReference type="Proteomes" id="UP000314294"/>
    </source>
</evidence>
<keyword evidence="3" id="KW-1185">Reference proteome</keyword>
<gene>
    <name evidence="2" type="ORF">EYF80_003046</name>
</gene>
<accession>A0A4Z2JAT8</accession>
<feature type="region of interest" description="Disordered" evidence="1">
    <location>
        <begin position="1"/>
        <end position="55"/>
    </location>
</feature>
<organism evidence="2 3">
    <name type="scientific">Liparis tanakae</name>
    <name type="common">Tanaka's snailfish</name>
    <dbReference type="NCBI Taxonomy" id="230148"/>
    <lineage>
        <taxon>Eukaryota</taxon>
        <taxon>Metazoa</taxon>
        <taxon>Chordata</taxon>
        <taxon>Craniata</taxon>
        <taxon>Vertebrata</taxon>
        <taxon>Euteleostomi</taxon>
        <taxon>Actinopterygii</taxon>
        <taxon>Neopterygii</taxon>
        <taxon>Teleostei</taxon>
        <taxon>Neoteleostei</taxon>
        <taxon>Acanthomorphata</taxon>
        <taxon>Eupercaria</taxon>
        <taxon>Perciformes</taxon>
        <taxon>Cottioidei</taxon>
        <taxon>Cottales</taxon>
        <taxon>Liparidae</taxon>
        <taxon>Liparis</taxon>
    </lineage>
</organism>
<evidence type="ECO:0000256" key="1">
    <source>
        <dbReference type="SAM" id="MobiDB-lite"/>
    </source>
</evidence>